<comment type="caution">
    <text evidence="1">The sequence shown here is derived from an EMBL/GenBank/DDBJ whole genome shotgun (WGS) entry which is preliminary data.</text>
</comment>
<gene>
    <name evidence="1" type="ORF">M9H77_34269</name>
</gene>
<evidence type="ECO:0000313" key="1">
    <source>
        <dbReference type="EMBL" id="KAI5648264.1"/>
    </source>
</evidence>
<dbReference type="Proteomes" id="UP001060085">
    <property type="component" value="Linkage Group LG08"/>
</dbReference>
<protein>
    <submittedName>
        <fullName evidence="1">Uncharacterized protein</fullName>
    </submittedName>
</protein>
<keyword evidence="2" id="KW-1185">Reference proteome</keyword>
<evidence type="ECO:0000313" key="2">
    <source>
        <dbReference type="Proteomes" id="UP001060085"/>
    </source>
</evidence>
<name>A0ACB9ZLJ7_CATRO</name>
<sequence length="140" mass="16010">MSGHCVQGHVDGTGVMGRETGDSLWVKVKTGKELLKYKGSLQWMNGRMKEGKKEGEREKGEQRVIGSFLALGGGTYRRQSIQKDQITLPEFFVLLFKPHLQHSSHFFHPFSNRKGAKYVVDIKDVFPKILRRKFEFQGPT</sequence>
<dbReference type="EMBL" id="CM044708">
    <property type="protein sequence ID" value="KAI5648264.1"/>
    <property type="molecule type" value="Genomic_DNA"/>
</dbReference>
<proteinExistence type="predicted"/>
<reference evidence="2" key="1">
    <citation type="journal article" date="2023" name="Nat. Plants">
        <title>Single-cell RNA sequencing provides a high-resolution roadmap for understanding the multicellular compartmentation of specialized metabolism.</title>
        <authorList>
            <person name="Sun S."/>
            <person name="Shen X."/>
            <person name="Li Y."/>
            <person name="Li Y."/>
            <person name="Wang S."/>
            <person name="Li R."/>
            <person name="Zhang H."/>
            <person name="Shen G."/>
            <person name="Guo B."/>
            <person name="Wei J."/>
            <person name="Xu J."/>
            <person name="St-Pierre B."/>
            <person name="Chen S."/>
            <person name="Sun C."/>
        </authorList>
    </citation>
    <scope>NUCLEOTIDE SEQUENCE [LARGE SCALE GENOMIC DNA]</scope>
</reference>
<accession>A0ACB9ZLJ7</accession>
<organism evidence="1 2">
    <name type="scientific">Catharanthus roseus</name>
    <name type="common">Madagascar periwinkle</name>
    <name type="synonym">Vinca rosea</name>
    <dbReference type="NCBI Taxonomy" id="4058"/>
    <lineage>
        <taxon>Eukaryota</taxon>
        <taxon>Viridiplantae</taxon>
        <taxon>Streptophyta</taxon>
        <taxon>Embryophyta</taxon>
        <taxon>Tracheophyta</taxon>
        <taxon>Spermatophyta</taxon>
        <taxon>Magnoliopsida</taxon>
        <taxon>eudicotyledons</taxon>
        <taxon>Gunneridae</taxon>
        <taxon>Pentapetalae</taxon>
        <taxon>asterids</taxon>
        <taxon>lamiids</taxon>
        <taxon>Gentianales</taxon>
        <taxon>Apocynaceae</taxon>
        <taxon>Rauvolfioideae</taxon>
        <taxon>Vinceae</taxon>
        <taxon>Catharanthinae</taxon>
        <taxon>Catharanthus</taxon>
    </lineage>
</organism>